<dbReference type="InterPro" id="IPR001085">
    <property type="entry name" value="Ser_HO-MeTrfase"/>
</dbReference>
<reference evidence="13 14" key="1">
    <citation type="journal article" date="2015" name="Int. J. Syst. Evol. Microbiol.">
        <title>Methanoculleus taiwanensis sp. nov., a methanogen isolated from deep marine sediment at the deformation front area near Taiwan.</title>
        <authorList>
            <person name="Weng C.Y."/>
            <person name="Chen S.C."/>
            <person name="Lai M.C."/>
            <person name="Wu S.Y."/>
            <person name="Lin S."/>
            <person name="Yang T.F."/>
            <person name="Chen P.C."/>
        </authorList>
    </citation>
    <scope>NUCLEOTIDE SEQUENCE [LARGE SCALE GENOMIC DNA]</scope>
    <source>
        <strain evidence="13 14">CYW4</strain>
    </source>
</reference>
<dbReference type="InterPro" id="IPR019798">
    <property type="entry name" value="Ser_HO-MeTrfase_PLP_BS"/>
</dbReference>
<dbReference type="SUPFAM" id="SSF53383">
    <property type="entry name" value="PLP-dependent transferases"/>
    <property type="match status" value="1"/>
</dbReference>
<dbReference type="InterPro" id="IPR015421">
    <property type="entry name" value="PyrdxlP-dep_Trfase_major"/>
</dbReference>
<dbReference type="AlphaFoldDB" id="A0A498H3M8"/>
<feature type="domain" description="Serine hydroxymethyltransferase-like" evidence="12">
    <location>
        <begin position="4"/>
        <end position="385"/>
    </location>
</feature>
<dbReference type="UniPathway" id="UPA00193"/>
<dbReference type="NCBIfam" id="NF000586">
    <property type="entry name" value="PRK00011.1"/>
    <property type="match status" value="1"/>
</dbReference>
<comment type="cofactor">
    <cofactor evidence="1 10 11">
        <name>pyridoxal 5'-phosphate</name>
        <dbReference type="ChEBI" id="CHEBI:597326"/>
    </cofactor>
</comment>
<dbReference type="Pfam" id="PF00464">
    <property type="entry name" value="SHMT"/>
    <property type="match status" value="1"/>
</dbReference>
<evidence type="ECO:0000256" key="11">
    <source>
        <dbReference type="PIRSR" id="PIRSR000412-50"/>
    </source>
</evidence>
<comment type="caution">
    <text evidence="13">The sequence shown here is derived from an EMBL/GenBank/DDBJ whole genome shotgun (WGS) entry which is preliminary data.</text>
</comment>
<dbReference type="Gene3D" id="3.90.1150.10">
    <property type="entry name" value="Aspartate Aminotransferase, domain 1"/>
    <property type="match status" value="1"/>
</dbReference>
<evidence type="ECO:0000256" key="2">
    <source>
        <dbReference type="ARBA" id="ARBA00004496"/>
    </source>
</evidence>
<dbReference type="EC" id="2.1.2.1" evidence="10"/>
<dbReference type="FunFam" id="3.40.640.10:FF:000001">
    <property type="entry name" value="Serine hydroxymethyltransferase"/>
    <property type="match status" value="1"/>
</dbReference>
<name>A0A498H3M8_9EURY</name>
<dbReference type="Proteomes" id="UP000290932">
    <property type="component" value="Unassembled WGS sequence"/>
</dbReference>
<evidence type="ECO:0000259" key="12">
    <source>
        <dbReference type="Pfam" id="PF00464"/>
    </source>
</evidence>
<dbReference type="GO" id="GO:0004372">
    <property type="term" value="F:glycine hydroxymethyltransferase activity"/>
    <property type="evidence" value="ECO:0007669"/>
    <property type="project" value="UniProtKB-UniRule"/>
</dbReference>
<comment type="caution">
    <text evidence="10">Lacks conserved residue(s) required for the propagation of feature annotation.</text>
</comment>
<feature type="binding site" evidence="10">
    <location>
        <begin position="354"/>
        <end position="356"/>
    </location>
    <ligand>
        <name>(6S)-5,6,7,8-tetrahydrofolate</name>
        <dbReference type="ChEBI" id="CHEBI:57453"/>
    </ligand>
</feature>
<dbReference type="PROSITE" id="PS00096">
    <property type="entry name" value="SHMT"/>
    <property type="match status" value="1"/>
</dbReference>
<dbReference type="Gene3D" id="3.40.640.10">
    <property type="entry name" value="Type I PLP-dependent aspartate aminotransferase-like (Major domain)"/>
    <property type="match status" value="1"/>
</dbReference>
<dbReference type="InterPro" id="IPR049943">
    <property type="entry name" value="Ser_HO-MeTrfase-like"/>
</dbReference>
<evidence type="ECO:0000256" key="6">
    <source>
        <dbReference type="ARBA" id="ARBA00022563"/>
    </source>
</evidence>
<dbReference type="HAMAP" id="MF_00051">
    <property type="entry name" value="SHMT"/>
    <property type="match status" value="1"/>
</dbReference>
<dbReference type="GO" id="GO:0005829">
    <property type="term" value="C:cytosol"/>
    <property type="evidence" value="ECO:0007669"/>
    <property type="project" value="TreeGrafter"/>
</dbReference>
<comment type="pathway">
    <text evidence="10">Amino-acid biosynthesis; glycine biosynthesis; glycine from L-serine: step 1/1.</text>
</comment>
<feature type="modified residue" description="N6-(pyridoxal phosphate)lysine" evidence="10 11">
    <location>
        <position position="226"/>
    </location>
</feature>
<evidence type="ECO:0000313" key="13">
    <source>
        <dbReference type="EMBL" id="RXE57393.1"/>
    </source>
</evidence>
<dbReference type="PIRSF" id="PIRSF000412">
    <property type="entry name" value="SHMT"/>
    <property type="match status" value="1"/>
</dbReference>
<comment type="subcellular location">
    <subcellularLocation>
        <location evidence="2 10">Cytoplasm</location>
    </subcellularLocation>
</comment>
<comment type="subunit">
    <text evidence="4 10">Homodimer.</text>
</comment>
<evidence type="ECO:0000256" key="4">
    <source>
        <dbReference type="ARBA" id="ARBA00011738"/>
    </source>
</evidence>
<keyword evidence="8 10" id="KW-0808">Transferase</keyword>
<evidence type="ECO:0000256" key="7">
    <source>
        <dbReference type="ARBA" id="ARBA00022605"/>
    </source>
</evidence>
<evidence type="ECO:0000313" key="14">
    <source>
        <dbReference type="Proteomes" id="UP000290932"/>
    </source>
</evidence>
<comment type="catalytic activity">
    <reaction evidence="10">
        <text>(6R)-5,10-methylene-5,6,7,8-tetrahydrofolate + glycine + H2O = (6S)-5,6,7,8-tetrahydrofolate + L-serine</text>
        <dbReference type="Rhea" id="RHEA:15481"/>
        <dbReference type="ChEBI" id="CHEBI:15377"/>
        <dbReference type="ChEBI" id="CHEBI:15636"/>
        <dbReference type="ChEBI" id="CHEBI:33384"/>
        <dbReference type="ChEBI" id="CHEBI:57305"/>
        <dbReference type="ChEBI" id="CHEBI:57453"/>
        <dbReference type="EC" id="2.1.2.1"/>
    </reaction>
</comment>
<keyword evidence="6 10" id="KW-0554">One-carbon metabolism</keyword>
<dbReference type="OrthoDB" id="5821at2157"/>
<evidence type="ECO:0000256" key="9">
    <source>
        <dbReference type="ARBA" id="ARBA00022898"/>
    </source>
</evidence>
<comment type="pathway">
    <text evidence="10">One-carbon metabolism; tetrahydrofolate interconversion.</text>
</comment>
<comment type="function">
    <text evidence="10">Catalyzes the reversible interconversion of serine and glycine with tetrahydrofolate (THF) serving as the one-carbon carrier. Also exhibits THF-independent aldolase activity toward beta-hydroxyamino acids, producing glycine and aldehydes, via a retro-aldol mechanism.</text>
</comment>
<keyword evidence="14" id="KW-1185">Reference proteome</keyword>
<accession>A0A498H3M8</accession>
<dbReference type="GO" id="GO:0032259">
    <property type="term" value="P:methylation"/>
    <property type="evidence" value="ECO:0007669"/>
    <property type="project" value="UniProtKB-KW"/>
</dbReference>
<dbReference type="EMBL" id="LHQS01000001">
    <property type="protein sequence ID" value="RXE57393.1"/>
    <property type="molecule type" value="Genomic_DNA"/>
</dbReference>
<comment type="similarity">
    <text evidence="3 10">Belongs to the SHMT family.</text>
</comment>
<evidence type="ECO:0000256" key="1">
    <source>
        <dbReference type="ARBA" id="ARBA00001933"/>
    </source>
</evidence>
<protein>
    <recommendedName>
        <fullName evidence="10">Serine hydroxymethyltransferase</fullName>
        <shortName evidence="10">SHMT</shortName>
        <shortName evidence="10">Serine methylase</shortName>
        <ecNumber evidence="10">2.1.2.1</ecNumber>
    </recommendedName>
</protein>
<evidence type="ECO:0000256" key="5">
    <source>
        <dbReference type="ARBA" id="ARBA00022490"/>
    </source>
</evidence>
<dbReference type="GO" id="GO:0008168">
    <property type="term" value="F:methyltransferase activity"/>
    <property type="evidence" value="ECO:0007669"/>
    <property type="project" value="UniProtKB-KW"/>
</dbReference>
<keyword evidence="5 10" id="KW-0963">Cytoplasm</keyword>
<sequence>MSSLAEFDPEVADLIECERLRQLNGLELIASENVVSKNVLEAMGSIMTNKYAEGYPGKRYYGGCEYHDVVENLARDRLCELFGAEHANVQPHSGSQANQAVYFAYLNYKDRIMSQNLSQGGHLSHGSPVNISGKWYSIFQYGVDPETETLDYANLEAMARIVKPSMIVCGASAYPREIDFKAFQEIAESVDAYCMADIAHIAGLCATGYHNSPVGVVDFVTTTTHKTLRGPRGGAIMCRKEDAPAIDKSVFPGMQGGPLMHVITAKAVCFKEAMHPSFKEYCGQVIKNAKAIADVLAEEGLDIVSGGTDNHLILLDLTGLSTNGDHLTGLAAENALGEAGITVNKNTIPREQLSPFVTSGLRIGTPAVTSRGMKEAEMKQIAYWIARVLKDIARDKTSKKAISEVKAEVTALASRYPLYPEVI</sequence>
<dbReference type="UniPathway" id="UPA00288">
    <property type="reaction ID" value="UER01023"/>
</dbReference>
<dbReference type="GO" id="GO:0030170">
    <property type="term" value="F:pyridoxal phosphate binding"/>
    <property type="evidence" value="ECO:0007669"/>
    <property type="project" value="UniProtKB-UniRule"/>
</dbReference>
<dbReference type="InterPro" id="IPR015422">
    <property type="entry name" value="PyrdxlP-dep_Trfase_small"/>
</dbReference>
<dbReference type="GO" id="GO:0019264">
    <property type="term" value="P:glycine biosynthetic process from serine"/>
    <property type="evidence" value="ECO:0007669"/>
    <property type="project" value="UniProtKB-UniRule"/>
</dbReference>
<feature type="binding site" evidence="10">
    <location>
        <position position="117"/>
    </location>
    <ligand>
        <name>(6S)-5,6,7,8-tetrahydrofolate</name>
        <dbReference type="ChEBI" id="CHEBI:57453"/>
    </ligand>
</feature>
<dbReference type="PANTHER" id="PTHR11680:SF50">
    <property type="entry name" value="SERINE HYDROXYMETHYLTRANSFERASE"/>
    <property type="match status" value="1"/>
</dbReference>
<organism evidence="13 14">
    <name type="scientific">Methanoculleus taiwanensis</name>
    <dbReference type="NCBI Taxonomy" id="1550565"/>
    <lineage>
        <taxon>Archaea</taxon>
        <taxon>Methanobacteriati</taxon>
        <taxon>Methanobacteriota</taxon>
        <taxon>Stenosarchaea group</taxon>
        <taxon>Methanomicrobia</taxon>
        <taxon>Methanomicrobiales</taxon>
        <taxon>Methanomicrobiaceae</taxon>
        <taxon>Methanoculleus</taxon>
    </lineage>
</organism>
<keyword evidence="7 10" id="KW-0028">Amino-acid biosynthesis</keyword>
<feature type="binding site" evidence="10">
    <location>
        <begin position="121"/>
        <end position="123"/>
    </location>
    <ligand>
        <name>(6S)-5,6,7,8-tetrahydrofolate</name>
        <dbReference type="ChEBI" id="CHEBI:57453"/>
    </ligand>
</feature>
<gene>
    <name evidence="10" type="primary">glyA</name>
    <name evidence="13" type="ORF">ABH15_04735</name>
</gene>
<dbReference type="PANTHER" id="PTHR11680">
    <property type="entry name" value="SERINE HYDROXYMETHYLTRANSFERASE"/>
    <property type="match status" value="1"/>
</dbReference>
<dbReference type="InterPro" id="IPR039429">
    <property type="entry name" value="SHMT-like_dom"/>
</dbReference>
<dbReference type="RefSeq" id="WP_128693192.1">
    <property type="nucleotide sequence ID" value="NZ_LHQS01000001.1"/>
</dbReference>
<proteinExistence type="inferred from homology"/>
<evidence type="ECO:0000256" key="8">
    <source>
        <dbReference type="ARBA" id="ARBA00022679"/>
    </source>
</evidence>
<evidence type="ECO:0000256" key="3">
    <source>
        <dbReference type="ARBA" id="ARBA00006376"/>
    </source>
</evidence>
<dbReference type="CDD" id="cd00378">
    <property type="entry name" value="SHMT"/>
    <property type="match status" value="1"/>
</dbReference>
<dbReference type="GO" id="GO:0035999">
    <property type="term" value="P:tetrahydrofolate interconversion"/>
    <property type="evidence" value="ECO:0007669"/>
    <property type="project" value="UniProtKB-UniRule"/>
</dbReference>
<evidence type="ECO:0000256" key="10">
    <source>
        <dbReference type="HAMAP-Rule" id="MF_00051"/>
    </source>
</evidence>
<keyword evidence="9 10" id="KW-0663">Pyridoxal phosphate</keyword>
<keyword evidence="13" id="KW-0489">Methyltransferase</keyword>
<feature type="site" description="Plays an important role in substrate specificity" evidence="10">
    <location>
        <position position="225"/>
    </location>
</feature>
<dbReference type="InterPro" id="IPR015424">
    <property type="entry name" value="PyrdxlP-dep_Trfase"/>
</dbReference>